<accession>A0ABV1A582</accession>
<organism evidence="1 2">
    <name type="scientific">Ameca splendens</name>
    <dbReference type="NCBI Taxonomy" id="208324"/>
    <lineage>
        <taxon>Eukaryota</taxon>
        <taxon>Metazoa</taxon>
        <taxon>Chordata</taxon>
        <taxon>Craniata</taxon>
        <taxon>Vertebrata</taxon>
        <taxon>Euteleostomi</taxon>
        <taxon>Actinopterygii</taxon>
        <taxon>Neopterygii</taxon>
        <taxon>Teleostei</taxon>
        <taxon>Neoteleostei</taxon>
        <taxon>Acanthomorphata</taxon>
        <taxon>Ovalentaria</taxon>
        <taxon>Atherinomorphae</taxon>
        <taxon>Cyprinodontiformes</taxon>
        <taxon>Goodeidae</taxon>
        <taxon>Ameca</taxon>
    </lineage>
</organism>
<evidence type="ECO:0000313" key="2">
    <source>
        <dbReference type="Proteomes" id="UP001469553"/>
    </source>
</evidence>
<proteinExistence type="predicted"/>
<protein>
    <submittedName>
        <fullName evidence="1">Uncharacterized protein</fullName>
    </submittedName>
</protein>
<name>A0ABV1A582_9TELE</name>
<comment type="caution">
    <text evidence="1">The sequence shown here is derived from an EMBL/GenBank/DDBJ whole genome shotgun (WGS) entry which is preliminary data.</text>
</comment>
<dbReference type="EMBL" id="JAHRIP010081183">
    <property type="protein sequence ID" value="MEQ2312965.1"/>
    <property type="molecule type" value="Genomic_DNA"/>
</dbReference>
<reference evidence="1 2" key="1">
    <citation type="submission" date="2021-06" db="EMBL/GenBank/DDBJ databases">
        <authorList>
            <person name="Palmer J.M."/>
        </authorList>
    </citation>
    <scope>NUCLEOTIDE SEQUENCE [LARGE SCALE GENOMIC DNA]</scope>
    <source>
        <strain evidence="1 2">AS_MEX2019</strain>
        <tissue evidence="1">Muscle</tissue>
    </source>
</reference>
<sequence>MSTCIELLPCDWLIRNLRKRAVGQVYLIKWLVSVDCNEVKQAVIIKSHNSPSDSAISFKTVTVVQCAFIPGSTLYMYFGNSLALLGTVKIPKNYESLGIYFPTSFISSACRFLASDMQGCGGM</sequence>
<gene>
    <name evidence="1" type="ORF">AMECASPLE_036777</name>
</gene>
<evidence type="ECO:0000313" key="1">
    <source>
        <dbReference type="EMBL" id="MEQ2312965.1"/>
    </source>
</evidence>
<dbReference type="Proteomes" id="UP001469553">
    <property type="component" value="Unassembled WGS sequence"/>
</dbReference>
<keyword evidence="2" id="KW-1185">Reference proteome</keyword>